<evidence type="ECO:0000256" key="1">
    <source>
        <dbReference type="SAM" id="MobiDB-lite"/>
    </source>
</evidence>
<feature type="region of interest" description="Disordered" evidence="1">
    <location>
        <begin position="260"/>
        <end position="289"/>
    </location>
</feature>
<organism evidence="2 3">
    <name type="scientific">Microbacterium oxydans</name>
    <dbReference type="NCBI Taxonomy" id="82380"/>
    <lineage>
        <taxon>Bacteria</taxon>
        <taxon>Bacillati</taxon>
        <taxon>Actinomycetota</taxon>
        <taxon>Actinomycetes</taxon>
        <taxon>Micrococcales</taxon>
        <taxon>Microbacteriaceae</taxon>
        <taxon>Microbacterium</taxon>
    </lineage>
</organism>
<evidence type="ECO:0000313" key="2">
    <source>
        <dbReference type="EMBL" id="KJL28779.1"/>
    </source>
</evidence>
<dbReference type="EMBL" id="JYIW01000025">
    <property type="protein sequence ID" value="KJL28779.1"/>
    <property type="molecule type" value="Genomic_DNA"/>
</dbReference>
<reference evidence="2 3" key="1">
    <citation type="submission" date="2015-02" db="EMBL/GenBank/DDBJ databases">
        <title>Draft genome sequences of ten Microbacterium spp. with emphasis on heavy metal contaminated environments.</title>
        <authorList>
            <person name="Corretto E."/>
        </authorList>
    </citation>
    <scope>NUCLEOTIDE SEQUENCE [LARGE SCALE GENOMIC DNA]</scope>
    <source>
        <strain evidence="2 3">BEL4b</strain>
    </source>
</reference>
<comment type="caution">
    <text evidence="2">The sequence shown here is derived from an EMBL/GenBank/DDBJ whole genome shotgun (WGS) entry which is preliminary data.</text>
</comment>
<feature type="compositionally biased region" description="Basic and acidic residues" evidence="1">
    <location>
        <begin position="262"/>
        <end position="278"/>
    </location>
</feature>
<name>A0A0F0L7X3_9MICO</name>
<gene>
    <name evidence="2" type="ORF">RS83_02260</name>
</gene>
<dbReference type="PATRIC" id="fig|82380.11.peg.2295"/>
<sequence length="289" mass="33895">MQARYDRLPVLTMTLTADTAAIRVLVTSGDSRRQRQVLLRHYAQSVQWWANMWDAVAQFFGYDLWQWGTTAEWFGALGTILALFWALKLFRDEREQRQRIEADAFYAFADIGWIMSMERRTGSSDFGYVHITLRNNGTTDIHVQTIYIFENEEVRVFRAGPLDDRMLPPRKALRLEYTDRPIDSKFEVYVAFRDSGGRRWLRDARKNRLVEAREHDKLLPKLGGRVLPPLPAPREENIATAVFERVMSVPLFASMERRRVRKQDDKIARGRQKREEYRAPTTDTPRPLA</sequence>
<protein>
    <submittedName>
        <fullName evidence="2">Uncharacterized protein</fullName>
    </submittedName>
</protein>
<dbReference type="Proteomes" id="UP000033640">
    <property type="component" value="Unassembled WGS sequence"/>
</dbReference>
<accession>A0A0F0L7X3</accession>
<evidence type="ECO:0000313" key="3">
    <source>
        <dbReference type="Proteomes" id="UP000033640"/>
    </source>
</evidence>
<proteinExistence type="predicted"/>
<dbReference type="AlphaFoldDB" id="A0A0F0L7X3"/>